<feature type="compositionally biased region" description="Polar residues" evidence="1">
    <location>
        <begin position="1003"/>
        <end position="1025"/>
    </location>
</feature>
<dbReference type="AlphaFoldDB" id="A0AAW0EX43"/>
<feature type="compositionally biased region" description="Low complexity" evidence="1">
    <location>
        <begin position="374"/>
        <end position="389"/>
    </location>
</feature>
<feature type="region of interest" description="Disordered" evidence="1">
    <location>
        <begin position="279"/>
        <end position="302"/>
    </location>
</feature>
<proteinExistence type="predicted"/>
<feature type="region of interest" description="Disordered" evidence="1">
    <location>
        <begin position="1061"/>
        <end position="1196"/>
    </location>
</feature>
<accession>A0AAW0EX43</accession>
<feature type="region of interest" description="Disordered" evidence="1">
    <location>
        <begin position="1003"/>
        <end position="1029"/>
    </location>
</feature>
<evidence type="ECO:0000313" key="2">
    <source>
        <dbReference type="EMBL" id="KAK7198857.1"/>
    </source>
</evidence>
<protein>
    <submittedName>
        <fullName evidence="2">Uncharacterized protein</fullName>
    </submittedName>
</protein>
<feature type="compositionally biased region" description="Polar residues" evidence="1">
    <location>
        <begin position="863"/>
        <end position="886"/>
    </location>
</feature>
<comment type="caution">
    <text evidence="2">The sequence shown here is derived from an EMBL/GenBank/DDBJ whole genome shotgun (WGS) entry which is preliminary data.</text>
</comment>
<feature type="compositionally biased region" description="Polar residues" evidence="1">
    <location>
        <begin position="796"/>
        <end position="806"/>
    </location>
</feature>
<feature type="compositionally biased region" description="Low complexity" evidence="1">
    <location>
        <begin position="1116"/>
        <end position="1138"/>
    </location>
</feature>
<reference evidence="2 3" key="1">
    <citation type="journal article" date="2021" name="MBio">
        <title>A New Model Trypanosomatid, Novymonas esmeraldas: Genomic Perception of Its 'Candidatus Pandoraea novymonadis' Endosymbiont.</title>
        <authorList>
            <person name="Zakharova A."/>
            <person name="Saura A."/>
            <person name="Butenko A."/>
            <person name="Podesvova L."/>
            <person name="Warmusova S."/>
            <person name="Kostygov A.Y."/>
            <person name="Nenarokova A."/>
            <person name="Lukes J."/>
            <person name="Opperdoes F.R."/>
            <person name="Yurchenko V."/>
        </authorList>
    </citation>
    <scope>NUCLEOTIDE SEQUENCE [LARGE SCALE GENOMIC DNA]</scope>
    <source>
        <strain evidence="2 3">E262AT.01</strain>
    </source>
</reference>
<dbReference type="Proteomes" id="UP001430356">
    <property type="component" value="Unassembled WGS sequence"/>
</dbReference>
<feature type="compositionally biased region" description="Polar residues" evidence="1">
    <location>
        <begin position="898"/>
        <end position="911"/>
    </location>
</feature>
<evidence type="ECO:0000313" key="3">
    <source>
        <dbReference type="Proteomes" id="UP001430356"/>
    </source>
</evidence>
<feature type="compositionally biased region" description="Low complexity" evidence="1">
    <location>
        <begin position="1073"/>
        <end position="1088"/>
    </location>
</feature>
<feature type="compositionally biased region" description="Low complexity" evidence="1">
    <location>
        <begin position="121"/>
        <end position="147"/>
    </location>
</feature>
<organism evidence="2 3">
    <name type="scientific">Novymonas esmeraldas</name>
    <dbReference type="NCBI Taxonomy" id="1808958"/>
    <lineage>
        <taxon>Eukaryota</taxon>
        <taxon>Discoba</taxon>
        <taxon>Euglenozoa</taxon>
        <taxon>Kinetoplastea</taxon>
        <taxon>Metakinetoplastina</taxon>
        <taxon>Trypanosomatida</taxon>
        <taxon>Trypanosomatidae</taxon>
        <taxon>Novymonas</taxon>
    </lineage>
</organism>
<feature type="region of interest" description="Disordered" evidence="1">
    <location>
        <begin position="690"/>
        <end position="731"/>
    </location>
</feature>
<evidence type="ECO:0000256" key="1">
    <source>
        <dbReference type="SAM" id="MobiDB-lite"/>
    </source>
</evidence>
<feature type="compositionally biased region" description="Low complexity" evidence="1">
    <location>
        <begin position="1148"/>
        <end position="1187"/>
    </location>
</feature>
<feature type="region of interest" description="Disordered" evidence="1">
    <location>
        <begin position="935"/>
        <end position="956"/>
    </location>
</feature>
<feature type="region of interest" description="Disordered" evidence="1">
    <location>
        <begin position="96"/>
        <end position="147"/>
    </location>
</feature>
<sequence>MKGSEAATGDVAAASAQTWCNGVRQLTSEYFDALGGLVTAARLGGGGHCGASATQLRAAAGMRRNEYEDDAKLDVHATDIEAMEMALLQQLWMHQQQQRPAKGMQAPGAGAGDDAGRNAHDSAVAAVSSADPPTPAAPLSTPTSAADVAAAGATPNTDWHSYFLSPRHPSPAAVAAAASAQVPAELLAVFRAAQSRQRATDAAATGLTEDEGAEAAALAYLCYRYFFTPTAATTPASAPPARSPHAFSRTEALSSPTALGSPAAWRALIAKYSAADLAAGQQQQQQPSSTPATSHQQQRHRIAQSPLAGDILIGVPPPRVLVAAVDTTAAADAGTEARTVARGTAGRQQHRHGAGASGGSRTGTPSAPPPRQPRPTQAATPHTTASHAANRLRGEKNQRIAKLPPLDLHATAATPAAAAAAAVATPRASDPSQRVTLPAVAAGVAPSIPPVTATAAPAAQATSPPAQHDGVSNAKRRICSAHRRHVARHLPRTVVLPPNYSGVHGEHLTMAQLQQLLASVTQDGVTALADGQRHDSAADAAAAELYRLQQAVARVLLANVQLEKDINTLTAAAAVAEEAEANDADDADDVDQSVSNRGRRRGRGAQGKTGANTTASASAPYMAAPLLTATAAALALPERRRRQLLLPPAPMPVPLAKSTLTAPSLLLRSTSTKPSTAAVVAPAIPRPWRQESALAEGTTPSHKSVRKNRPRVAVPATAAEPQQQQQQPQHPRLVLHELQAAIASREAEHAQTLVEIDALSKRVHRHDTLLHAVAEYWRRNAAVMKRQHFAVRSLPRRSTPSETATHPSDGAGGVADVSTSPYLHTASGGTRDPTTTTTTGTGVARGRSGSAHSASSRKDSQSPPVTATTSLSGRMTTLDGSPSQLQRALAHMEAVSDTPPSSSLSFDPHTASSMADTRLSLLPMEVVLRRQIVPTRRKEQQQQQQQSQDAGDGGAAITAVAGGSASERMRAAVHVTPAMDSDRGGRQHRKVVPLYKDNLSSAAVVSGTGSPHTNKVTTTAATSPGSADADAVGQQLSIGIVERPASAAGAVGATSRRGHTAPAVAGASVCTNSTSSGSPGTLSTSSPGFPRPHESPTSREVYSASETTHDKGGSTGSSSSSTSNSPTSTPRFPTTSVTVHRAPPPQVPVTTPSSPAAAATAATAANSPLNPSRGSTANHSHHLTSSSTRREDEDVLERGSWRTIPALQLEDLDEIAEFIYSVFERV</sequence>
<feature type="compositionally biased region" description="Low complexity" evidence="1">
    <location>
        <begin position="825"/>
        <end position="854"/>
    </location>
</feature>
<dbReference type="EMBL" id="JAECZO010000182">
    <property type="protein sequence ID" value="KAK7198857.1"/>
    <property type="molecule type" value="Genomic_DNA"/>
</dbReference>
<feature type="region of interest" description="Disordered" evidence="1">
    <location>
        <begin position="792"/>
        <end position="911"/>
    </location>
</feature>
<gene>
    <name evidence="2" type="ORF">NESM_000852100</name>
</gene>
<feature type="compositionally biased region" description="Low complexity" evidence="1">
    <location>
        <begin position="279"/>
        <end position="296"/>
    </location>
</feature>
<name>A0AAW0EX43_9TRYP</name>
<feature type="compositionally biased region" description="Low complexity" evidence="1">
    <location>
        <begin position="332"/>
        <end position="341"/>
    </location>
</feature>
<feature type="compositionally biased region" description="Acidic residues" evidence="1">
    <location>
        <begin position="579"/>
        <end position="591"/>
    </location>
</feature>
<feature type="region of interest" description="Disordered" evidence="1">
    <location>
        <begin position="332"/>
        <end position="395"/>
    </location>
</feature>
<keyword evidence="3" id="KW-1185">Reference proteome</keyword>
<feature type="region of interest" description="Disordered" evidence="1">
    <location>
        <begin position="579"/>
        <end position="616"/>
    </location>
</feature>